<keyword evidence="3" id="KW-0804">Transcription</keyword>
<comment type="caution">
    <text evidence="7">The sequence shown here is derived from an EMBL/GenBank/DDBJ whole genome shotgun (WGS) entry which is preliminary data.</text>
</comment>
<dbReference type="PROSITE" id="PS50048">
    <property type="entry name" value="ZN2_CY6_FUNGAL_2"/>
    <property type="match status" value="1"/>
</dbReference>
<name>A0ABR0K5C0_9EURO</name>
<dbReference type="EMBL" id="JAVRRG010000089">
    <property type="protein sequence ID" value="KAK5087490.1"/>
    <property type="molecule type" value="Genomic_DNA"/>
</dbReference>
<evidence type="ECO:0000259" key="6">
    <source>
        <dbReference type="PROSITE" id="PS50048"/>
    </source>
</evidence>
<evidence type="ECO:0000256" key="4">
    <source>
        <dbReference type="ARBA" id="ARBA00023242"/>
    </source>
</evidence>
<evidence type="ECO:0000256" key="2">
    <source>
        <dbReference type="ARBA" id="ARBA00023125"/>
    </source>
</evidence>
<organism evidence="7 8">
    <name type="scientific">Lithohypha guttulata</name>
    <dbReference type="NCBI Taxonomy" id="1690604"/>
    <lineage>
        <taxon>Eukaryota</taxon>
        <taxon>Fungi</taxon>
        <taxon>Dikarya</taxon>
        <taxon>Ascomycota</taxon>
        <taxon>Pezizomycotina</taxon>
        <taxon>Eurotiomycetes</taxon>
        <taxon>Chaetothyriomycetidae</taxon>
        <taxon>Chaetothyriales</taxon>
        <taxon>Trichomeriaceae</taxon>
        <taxon>Lithohypha</taxon>
    </lineage>
</organism>
<sequence>MGRERRQPRCARCIKQRKQCDAAQPRCGLCTTMKKTCVYPAGMPSRREYLEMEARQQAQQRGEQGSDEMDVDEDNVMERADGRGRGQESPSFTQLQPLAPYASLRGGNREHLTSAYPSLYGSPSGVFTLSAGTIPVTGQQVHPYSQYTDSSHAEGQYMPQQSQTAQRGISSFDTNAGNHIARFYTPARQSLILDGPFSSDPPPIPDAAQDVLQIARSQVPATMNQTPDTEPRPPDLTPEQVGINLADALEANAPRHVGDVLDGLSDWTAHLNGLENVIGEEMKSARETMELIGALLFGQL</sequence>
<keyword evidence="4" id="KW-0539">Nucleus</keyword>
<keyword evidence="2" id="KW-0238">DNA-binding</keyword>
<evidence type="ECO:0000313" key="7">
    <source>
        <dbReference type="EMBL" id="KAK5087490.1"/>
    </source>
</evidence>
<reference evidence="7 8" key="1">
    <citation type="submission" date="2023-08" db="EMBL/GenBank/DDBJ databases">
        <title>Black Yeasts Isolated from many extreme environments.</title>
        <authorList>
            <person name="Coleine C."/>
            <person name="Stajich J.E."/>
            <person name="Selbmann L."/>
        </authorList>
    </citation>
    <scope>NUCLEOTIDE SEQUENCE [LARGE SCALE GENOMIC DNA]</scope>
    <source>
        <strain evidence="7 8">CCFEE 5885</strain>
    </source>
</reference>
<feature type="domain" description="Zn(2)-C6 fungal-type" evidence="6">
    <location>
        <begin position="9"/>
        <end position="39"/>
    </location>
</feature>
<dbReference type="InterPro" id="IPR036864">
    <property type="entry name" value="Zn2-C6_fun-type_DNA-bd_sf"/>
</dbReference>
<evidence type="ECO:0000256" key="3">
    <source>
        <dbReference type="ARBA" id="ARBA00023163"/>
    </source>
</evidence>
<dbReference type="CDD" id="cd00067">
    <property type="entry name" value="GAL4"/>
    <property type="match status" value="1"/>
</dbReference>
<evidence type="ECO:0000313" key="8">
    <source>
        <dbReference type="Proteomes" id="UP001345013"/>
    </source>
</evidence>
<dbReference type="InterPro" id="IPR001138">
    <property type="entry name" value="Zn2Cys6_DnaBD"/>
</dbReference>
<keyword evidence="8" id="KW-1185">Reference proteome</keyword>
<accession>A0ABR0K5C0</accession>
<proteinExistence type="predicted"/>
<keyword evidence="1" id="KW-0805">Transcription regulation</keyword>
<gene>
    <name evidence="7" type="ORF">LTR24_006681</name>
</gene>
<dbReference type="Proteomes" id="UP001345013">
    <property type="component" value="Unassembled WGS sequence"/>
</dbReference>
<protein>
    <recommendedName>
        <fullName evidence="6">Zn(2)-C6 fungal-type domain-containing protein</fullName>
    </recommendedName>
</protein>
<evidence type="ECO:0000256" key="5">
    <source>
        <dbReference type="SAM" id="MobiDB-lite"/>
    </source>
</evidence>
<dbReference type="SUPFAM" id="SSF57701">
    <property type="entry name" value="Zn2/Cys6 DNA-binding domain"/>
    <property type="match status" value="1"/>
</dbReference>
<dbReference type="Gene3D" id="4.10.240.10">
    <property type="entry name" value="Zn(2)-C6 fungal-type DNA-binding domain"/>
    <property type="match status" value="1"/>
</dbReference>
<evidence type="ECO:0000256" key="1">
    <source>
        <dbReference type="ARBA" id="ARBA00023015"/>
    </source>
</evidence>
<feature type="region of interest" description="Disordered" evidence="5">
    <location>
        <begin position="52"/>
        <end position="72"/>
    </location>
</feature>